<dbReference type="InterPro" id="IPR003690">
    <property type="entry name" value="MTERF"/>
</dbReference>
<name>A0A9R0IKS6_SPIOL</name>
<keyword evidence="2" id="KW-0805">Transcription regulation</keyword>
<organism evidence="4 5">
    <name type="scientific">Spinacia oleracea</name>
    <name type="common">Spinach</name>
    <dbReference type="NCBI Taxonomy" id="3562"/>
    <lineage>
        <taxon>Eukaryota</taxon>
        <taxon>Viridiplantae</taxon>
        <taxon>Streptophyta</taxon>
        <taxon>Embryophyta</taxon>
        <taxon>Tracheophyta</taxon>
        <taxon>Spermatophyta</taxon>
        <taxon>Magnoliopsida</taxon>
        <taxon>eudicotyledons</taxon>
        <taxon>Gunneridae</taxon>
        <taxon>Pentapetalae</taxon>
        <taxon>Caryophyllales</taxon>
        <taxon>Chenopodiaceae</taxon>
        <taxon>Chenopodioideae</taxon>
        <taxon>Anserineae</taxon>
        <taxon>Spinacia</taxon>
    </lineage>
</organism>
<dbReference type="GO" id="GO:0006353">
    <property type="term" value="P:DNA-templated transcription termination"/>
    <property type="evidence" value="ECO:0007669"/>
    <property type="project" value="UniProtKB-KW"/>
</dbReference>
<reference evidence="5" key="2">
    <citation type="submission" date="2025-08" db="UniProtKB">
        <authorList>
            <consortium name="RefSeq"/>
        </authorList>
    </citation>
    <scope>IDENTIFICATION</scope>
    <source>
        <tissue evidence="5">Leaf</tissue>
    </source>
</reference>
<keyword evidence="3" id="KW-0809">Transit peptide</keyword>
<evidence type="ECO:0000256" key="1">
    <source>
        <dbReference type="ARBA" id="ARBA00007692"/>
    </source>
</evidence>
<evidence type="ECO:0000313" key="4">
    <source>
        <dbReference type="Proteomes" id="UP000813463"/>
    </source>
</evidence>
<dbReference type="OrthoDB" id="637682at2759"/>
<dbReference type="KEGG" id="soe:110790600"/>
<dbReference type="PANTHER" id="PTHR13068">
    <property type="entry name" value="CGI-12 PROTEIN-RELATED"/>
    <property type="match status" value="1"/>
</dbReference>
<evidence type="ECO:0000256" key="2">
    <source>
        <dbReference type="ARBA" id="ARBA00022472"/>
    </source>
</evidence>
<keyword evidence="2" id="KW-0806">Transcription termination</keyword>
<reference evidence="4" key="1">
    <citation type="journal article" date="2021" name="Nat. Commun.">
        <title>Genomic analyses provide insights into spinach domestication and the genetic basis of agronomic traits.</title>
        <authorList>
            <person name="Cai X."/>
            <person name="Sun X."/>
            <person name="Xu C."/>
            <person name="Sun H."/>
            <person name="Wang X."/>
            <person name="Ge C."/>
            <person name="Zhang Z."/>
            <person name="Wang Q."/>
            <person name="Fei Z."/>
            <person name="Jiao C."/>
            <person name="Wang Q."/>
        </authorList>
    </citation>
    <scope>NUCLEOTIDE SEQUENCE [LARGE SCALE GENOMIC DNA]</scope>
    <source>
        <strain evidence="4">cv. Varoflay</strain>
    </source>
</reference>
<accession>A0A9R0IKS6</accession>
<keyword evidence="4" id="KW-1185">Reference proteome</keyword>
<sequence length="603" mass="68522">MLLPSITPTMSLALFPSSSSTFPRFPLLHHTTHFSLHLPFHQCRKPLSLSNYSLHYRYPQPRPPSVSSSSAGESGELAAEERELLEGIAEIVAEAGVSGSESVWIAANSPQYAKMLRESVRELDELSLWNSWMKDGKMEMTHTPLLLKEKVKYIAREKGDYGKIPYLESIGLNFSSSVHLARLLSSESLPSLILKVKYVKEIFFSGSDDERVAGKLARCMMHHLSISVDEDVQQTLSFFEKIEARRGGLGMLGSCDASFKYLIESFPRLLLLSVESNMKPIVKFFENVGVPRKRMGNVLLLFPPLLFRELEEQIRAGSWPFKMVGALDKKFGRMLVKYPWVLSTGILKNYKDILGFFEAEKVPKFSIERAILDWPLLLGCSSGKLKPMVEQLDNLGVRTTKLGKVIATSPQLLLQRPEDFRKVVTFLQGLGFDNDGIGKILARCPEIFATRSENTLQQKLEFLTSLGILKQEVPRVIKKYPEFFVSDIDRTVVPRLRYLMKCGLTERNVASMIVRFSPLLGYSIEEVLRPKLEFLVNTMGKSVKEVLYYPRYFSYSLEKKIKPRVFVLRSRNIDCSLKDMLAKNDDEFATDYLGLGRMHVSAR</sequence>
<dbReference type="FunFam" id="1.25.70.10:FF:000015">
    <property type="entry name" value="Mitochondrial transcription termination factor family protein"/>
    <property type="match status" value="1"/>
</dbReference>
<dbReference type="GO" id="GO:0003676">
    <property type="term" value="F:nucleic acid binding"/>
    <property type="evidence" value="ECO:0007669"/>
    <property type="project" value="InterPro"/>
</dbReference>
<proteinExistence type="inferred from homology"/>
<evidence type="ECO:0000256" key="3">
    <source>
        <dbReference type="ARBA" id="ARBA00022946"/>
    </source>
</evidence>
<dbReference type="Proteomes" id="UP000813463">
    <property type="component" value="Chromosome 6"/>
</dbReference>
<dbReference type="RefSeq" id="XP_021851077.1">
    <property type="nucleotide sequence ID" value="XM_021995385.2"/>
</dbReference>
<protein>
    <submittedName>
        <fullName evidence="5">Transcription termination factor MTERF6, chloroplastic/mitochondrial</fullName>
    </submittedName>
</protein>
<gene>
    <name evidence="5" type="primary">LOC110790600</name>
</gene>
<evidence type="ECO:0000313" key="5">
    <source>
        <dbReference type="RefSeq" id="XP_021851077.1"/>
    </source>
</evidence>
<dbReference type="Gene3D" id="1.25.70.10">
    <property type="entry name" value="Transcription termination factor 3, mitochondrial"/>
    <property type="match status" value="1"/>
</dbReference>
<dbReference type="Pfam" id="PF02536">
    <property type="entry name" value="mTERF"/>
    <property type="match status" value="1"/>
</dbReference>
<keyword evidence="2" id="KW-0804">Transcription</keyword>
<dbReference type="SMART" id="SM00733">
    <property type="entry name" value="Mterf"/>
    <property type="match status" value="8"/>
</dbReference>
<dbReference type="PANTHER" id="PTHR13068:SF151">
    <property type="entry name" value="TRANSCRIPTION TERMINATION FACTOR MTERF9, CHLOROPLASTIC"/>
    <property type="match status" value="1"/>
</dbReference>
<comment type="similarity">
    <text evidence="1">Belongs to the mTERF family.</text>
</comment>
<dbReference type="InterPro" id="IPR038538">
    <property type="entry name" value="MTERF_sf"/>
</dbReference>
<dbReference type="GeneID" id="110790600"/>
<dbReference type="AlphaFoldDB" id="A0A9R0IKS6"/>